<accession>A0A5C6PFP5</accession>
<keyword evidence="1 4" id="KW-0808">Transferase</keyword>
<dbReference type="InterPro" id="IPR027417">
    <property type="entry name" value="P-loop_NTPase"/>
</dbReference>
<dbReference type="SUPFAM" id="SSF52540">
    <property type="entry name" value="P-loop containing nucleoside triphosphate hydrolases"/>
    <property type="match status" value="1"/>
</dbReference>
<comment type="caution">
    <text evidence="4">The sequence shown here is derived from an EMBL/GenBank/DDBJ whole genome shotgun (WGS) entry which is preliminary data.</text>
</comment>
<evidence type="ECO:0000256" key="2">
    <source>
        <dbReference type="SAM" id="Phobius"/>
    </source>
</evidence>
<dbReference type="Pfam" id="PF00685">
    <property type="entry name" value="Sulfotransfer_1"/>
    <property type="match status" value="1"/>
</dbReference>
<keyword evidence="2" id="KW-1133">Transmembrane helix</keyword>
<dbReference type="InterPro" id="IPR052654">
    <property type="entry name" value="CS_Sulfotransferase"/>
</dbReference>
<evidence type="ECO:0000259" key="3">
    <source>
        <dbReference type="Pfam" id="PF00685"/>
    </source>
</evidence>
<dbReference type="AlphaFoldDB" id="A0A5C6PFP5"/>
<dbReference type="PANTHER" id="PTHR15723">
    <property type="entry name" value="CARBOHYDRATE SULFOTRANSFERASE 15"/>
    <property type="match status" value="1"/>
</dbReference>
<proteinExistence type="inferred from homology"/>
<gene>
    <name evidence="4" type="ORF">D4764_11G0006730</name>
</gene>
<dbReference type="GO" id="GO:0050659">
    <property type="term" value="F:N-acetylgalactosamine 4-sulfate 6-O-sulfotransferase activity"/>
    <property type="evidence" value="ECO:0007669"/>
    <property type="project" value="TreeGrafter"/>
</dbReference>
<name>A0A5C6PFP5_9TELE</name>
<protein>
    <recommendedName>
        <fullName evidence="1">Sulfotransferase</fullName>
        <ecNumber evidence="1">2.8.2.-</ecNumber>
    </recommendedName>
</protein>
<dbReference type="GO" id="GO:0019319">
    <property type="term" value="P:hexose biosynthetic process"/>
    <property type="evidence" value="ECO:0007669"/>
    <property type="project" value="TreeGrafter"/>
</dbReference>
<dbReference type="EMBL" id="RHFK02000003">
    <property type="protein sequence ID" value="TWW78552.1"/>
    <property type="molecule type" value="Genomic_DNA"/>
</dbReference>
<keyword evidence="2" id="KW-0472">Membrane</keyword>
<dbReference type="Gene3D" id="3.40.50.300">
    <property type="entry name" value="P-loop containing nucleotide triphosphate hydrolases"/>
    <property type="match status" value="1"/>
</dbReference>
<feature type="domain" description="Sulfotransferase" evidence="3">
    <location>
        <begin position="229"/>
        <end position="476"/>
    </location>
</feature>
<keyword evidence="5" id="KW-1185">Reference proteome</keyword>
<evidence type="ECO:0000256" key="1">
    <source>
        <dbReference type="RuleBase" id="RU361155"/>
    </source>
</evidence>
<evidence type="ECO:0000313" key="4">
    <source>
        <dbReference type="EMBL" id="TWW78552.1"/>
    </source>
</evidence>
<organism evidence="4 5">
    <name type="scientific">Takifugu flavidus</name>
    <name type="common">sansaifugu</name>
    <dbReference type="NCBI Taxonomy" id="433684"/>
    <lineage>
        <taxon>Eukaryota</taxon>
        <taxon>Metazoa</taxon>
        <taxon>Chordata</taxon>
        <taxon>Craniata</taxon>
        <taxon>Vertebrata</taxon>
        <taxon>Euteleostomi</taxon>
        <taxon>Actinopterygii</taxon>
        <taxon>Neopterygii</taxon>
        <taxon>Teleostei</taxon>
        <taxon>Neoteleostei</taxon>
        <taxon>Acanthomorphata</taxon>
        <taxon>Eupercaria</taxon>
        <taxon>Tetraodontiformes</taxon>
        <taxon>Tetradontoidea</taxon>
        <taxon>Tetraodontidae</taxon>
        <taxon>Takifugu</taxon>
    </lineage>
</organism>
<dbReference type="EC" id="2.8.2.-" evidence="1"/>
<evidence type="ECO:0000313" key="5">
    <source>
        <dbReference type="Proteomes" id="UP000324091"/>
    </source>
</evidence>
<reference evidence="4 5" key="1">
    <citation type="submission" date="2019-04" db="EMBL/GenBank/DDBJ databases">
        <title>Chromosome genome assembly for Takifugu flavidus.</title>
        <authorList>
            <person name="Xiao S."/>
        </authorList>
    </citation>
    <scope>NUCLEOTIDE SEQUENCE [LARGE SCALE GENOMIC DNA]</scope>
    <source>
        <strain evidence="4">HTHZ2018</strain>
        <tissue evidence="4">Muscle</tissue>
    </source>
</reference>
<dbReference type="InterPro" id="IPR000863">
    <property type="entry name" value="Sulfotransferase_dom"/>
</dbReference>
<sequence length="531" mass="61652">MSLADCSHGCQYNVHRSVAEGCECRPVRTFFDFRYRIMSENLTGKWPPLFSATNLWSLSKVKVMSFLMGLTLMFIVMASYLLLWDKEGFLFTASPEQFRPVVILGSPLATAAPDVSPNGVLDMKPLVHIIDSRLEYTLRTPPKLEDVFEADSHLFSRIPRHFLPSIKSPCWWERFSGDLNSDPYRKNHFRLSSKSFKTVYEHLKSSFQQHLLPRDGSLFRLRCLPFFYIIGQPKCGTTDLFHRLLLHPDIKFNTMKEPHWWTRKRFGYIRFKDGFRENFSVEDYLDLFDLEAHKIQESLSGNSGDHHALQLITGEASASTMWDNQAWSYLHSADEEAEPPFLTQDFIHAIQPDARIIIMLRDPVERLYSDYLYFKVANKSAEDFHLKVLESIHLFQSCLTMRSLRSCVYNTSLSNAMPVRLHLGMYVVFILDWLTVFHQDQILVLRLEDYAANLKTTIKTVFDFLSVGPLSEQAEAALTKRPMLNRRRAADRNLGPMLPTTRNLLREFHQPFNRKLASALHNKAFFWTSSP</sequence>
<keyword evidence="2" id="KW-0812">Transmembrane</keyword>
<dbReference type="PANTHER" id="PTHR15723:SF0">
    <property type="entry name" value="CARBOHYDRATE SULFOTRANSFERASE 15"/>
    <property type="match status" value="1"/>
</dbReference>
<feature type="transmembrane region" description="Helical" evidence="2">
    <location>
        <begin position="63"/>
        <end position="83"/>
    </location>
</feature>
<dbReference type="Proteomes" id="UP000324091">
    <property type="component" value="Chromosome 11"/>
</dbReference>
<comment type="similarity">
    <text evidence="1">Belongs to the sulfotransferase 1 family.</text>
</comment>